<proteinExistence type="predicted"/>
<evidence type="ECO:0000313" key="3">
    <source>
        <dbReference type="EMBL" id="OBZ79227.1"/>
    </source>
</evidence>
<keyword evidence="1" id="KW-0472">Membrane</keyword>
<gene>
    <name evidence="3" type="ORF">A0H81_00431</name>
</gene>
<dbReference type="Pfam" id="PF24800">
    <property type="entry name" value="DUF7702"/>
    <property type="match status" value="1"/>
</dbReference>
<feature type="transmembrane region" description="Helical" evidence="1">
    <location>
        <begin position="81"/>
        <end position="101"/>
    </location>
</feature>
<feature type="domain" description="DUF7702" evidence="2">
    <location>
        <begin position="9"/>
        <end position="98"/>
    </location>
</feature>
<dbReference type="EMBL" id="LUGG01000001">
    <property type="protein sequence ID" value="OBZ79227.1"/>
    <property type="molecule type" value="Genomic_DNA"/>
</dbReference>
<dbReference type="PANTHER" id="PTHR42109">
    <property type="entry name" value="UNPLACED GENOMIC SCAFFOLD UM_SCAF_CONTIG_1.265, WHOLE GENOME SHOTGUN SEQUENCE"/>
    <property type="match status" value="1"/>
</dbReference>
<dbReference type="PANTHER" id="PTHR42109:SF2">
    <property type="entry name" value="INTEGRAL MEMBRANE PROTEIN"/>
    <property type="match status" value="1"/>
</dbReference>
<feature type="transmembrane region" description="Helical" evidence="1">
    <location>
        <begin position="14"/>
        <end position="35"/>
    </location>
</feature>
<dbReference type="Proteomes" id="UP000092993">
    <property type="component" value="Unassembled WGS sequence"/>
</dbReference>
<evidence type="ECO:0000256" key="1">
    <source>
        <dbReference type="SAM" id="Phobius"/>
    </source>
</evidence>
<reference evidence="3 4" key="1">
    <citation type="submission" date="2016-03" db="EMBL/GenBank/DDBJ databases">
        <title>Whole genome sequencing of Grifola frondosa 9006-11.</title>
        <authorList>
            <person name="Min B."/>
            <person name="Park H."/>
            <person name="Kim J.-G."/>
            <person name="Cho H."/>
            <person name="Oh Y.-L."/>
            <person name="Kong W.-S."/>
            <person name="Choi I.-G."/>
        </authorList>
    </citation>
    <scope>NUCLEOTIDE SEQUENCE [LARGE SCALE GENOMIC DNA]</scope>
    <source>
        <strain evidence="3 4">9006-11</strain>
    </source>
</reference>
<protein>
    <recommendedName>
        <fullName evidence="2">DUF7702 domain-containing protein</fullName>
    </recommendedName>
</protein>
<dbReference type="OrthoDB" id="2560628at2759"/>
<comment type="caution">
    <text evidence="3">The sequence shown here is derived from an EMBL/GenBank/DDBJ whole genome shotgun (WGS) entry which is preliminary data.</text>
</comment>
<dbReference type="AlphaFoldDB" id="A0A1C7MR78"/>
<evidence type="ECO:0000313" key="4">
    <source>
        <dbReference type="Proteomes" id="UP000092993"/>
    </source>
</evidence>
<accession>A0A1C7MR78</accession>
<dbReference type="InterPro" id="IPR056119">
    <property type="entry name" value="DUF7702"/>
</dbReference>
<keyword evidence="4" id="KW-1185">Reference proteome</keyword>
<keyword evidence="1" id="KW-0812">Transmembrane</keyword>
<organism evidence="3 4">
    <name type="scientific">Grifola frondosa</name>
    <name type="common">Maitake</name>
    <name type="synonym">Polyporus frondosus</name>
    <dbReference type="NCBI Taxonomy" id="5627"/>
    <lineage>
        <taxon>Eukaryota</taxon>
        <taxon>Fungi</taxon>
        <taxon>Dikarya</taxon>
        <taxon>Basidiomycota</taxon>
        <taxon>Agaricomycotina</taxon>
        <taxon>Agaricomycetes</taxon>
        <taxon>Polyporales</taxon>
        <taxon>Grifolaceae</taxon>
        <taxon>Grifola</taxon>
    </lineage>
</organism>
<evidence type="ECO:0000259" key="2">
    <source>
        <dbReference type="Pfam" id="PF24800"/>
    </source>
</evidence>
<keyword evidence="1" id="KW-1133">Transmembrane helix</keyword>
<name>A0A1C7MR78_GRIFR</name>
<sequence>MHHPRLAPGFTKRAGWILLVVLSIIRIVGGVTHVLSEQNPSNITLRIIYGIAESSGVSPLLVATLGFLATVGQGSIETHPLMARGLPLMGILGMVGLCWLYRRCQRGQCEKPE</sequence>
<feature type="transmembrane region" description="Helical" evidence="1">
    <location>
        <begin position="47"/>
        <end position="69"/>
    </location>
</feature>